<comment type="caution">
    <text evidence="4">The sequence shown here is derived from an EMBL/GenBank/DDBJ whole genome shotgun (WGS) entry which is preliminary data.</text>
</comment>
<dbReference type="Proteomes" id="UP000197290">
    <property type="component" value="Unassembled WGS sequence"/>
</dbReference>
<name>A0A245ZE93_9SPHN</name>
<evidence type="ECO:0000313" key="5">
    <source>
        <dbReference type="Proteomes" id="UP000197290"/>
    </source>
</evidence>
<dbReference type="AlphaFoldDB" id="A0A245ZE93"/>
<dbReference type="SMART" id="SM00470">
    <property type="entry name" value="ParB"/>
    <property type="match status" value="1"/>
</dbReference>
<evidence type="ECO:0000256" key="2">
    <source>
        <dbReference type="SAM" id="MobiDB-lite"/>
    </source>
</evidence>
<dbReference type="SUPFAM" id="SSF109709">
    <property type="entry name" value="KorB DNA-binding domain-like"/>
    <property type="match status" value="1"/>
</dbReference>
<evidence type="ECO:0000259" key="3">
    <source>
        <dbReference type="SMART" id="SM00470"/>
    </source>
</evidence>
<sequence>MHERPELQPCNLPREELAMSSKNKSFMADLVSSVEPAADQPDRPTRLGVGVLGGRNNRLADLASGAVVNNPQELVDPARCRIWDRHNRDYAALNEERCGDLIESILAQGKQEVPAIVRRIQSDDHDFEIICGARRHWAVSWLRAHNHPEIRYLVEIRNLTDEQAFRIADLENRAREDLSDLERARDYLKALGLYYDNSQKQMAKRLNQSEAWLSRYLDLARLPDDLVQAFPDPFDLKISHITSLKPILKPEDMRAKVLAEARRIHAARTAGEGAVPLNAPEMIRALVAAAGAAGENRKKAKPAHAPKRSGSGETVVHSAAGAPLLRVDAKDRRGVTVTLFHKGGGSRAEAEAALRDLLANHWAD</sequence>
<dbReference type="SUPFAM" id="SSF110849">
    <property type="entry name" value="ParB/Sulfiredoxin"/>
    <property type="match status" value="1"/>
</dbReference>
<dbReference type="InterPro" id="IPR036086">
    <property type="entry name" value="ParB/Sulfiredoxin_sf"/>
</dbReference>
<dbReference type="PANTHER" id="PTHR33375">
    <property type="entry name" value="CHROMOSOME-PARTITIONING PROTEIN PARB-RELATED"/>
    <property type="match status" value="1"/>
</dbReference>
<dbReference type="InterPro" id="IPR050336">
    <property type="entry name" value="Chromosome_partition/occlusion"/>
</dbReference>
<dbReference type="Pfam" id="PF18090">
    <property type="entry name" value="SoPB_HTH"/>
    <property type="match status" value="1"/>
</dbReference>
<dbReference type="PANTHER" id="PTHR33375:SF1">
    <property type="entry name" value="CHROMOSOME-PARTITIONING PROTEIN PARB-RELATED"/>
    <property type="match status" value="1"/>
</dbReference>
<dbReference type="NCBIfam" id="TIGR00180">
    <property type="entry name" value="parB_part"/>
    <property type="match status" value="1"/>
</dbReference>
<feature type="domain" description="ParB-like N-terminal" evidence="3">
    <location>
        <begin position="73"/>
        <end position="173"/>
    </location>
</feature>
<gene>
    <name evidence="4" type="primary">noc</name>
    <name evidence="4" type="ORF">SPDO_28980</name>
</gene>
<dbReference type="InterPro" id="IPR037972">
    <property type="entry name" value="RepB_N"/>
</dbReference>
<dbReference type="GO" id="GO:0003677">
    <property type="term" value="F:DNA binding"/>
    <property type="evidence" value="ECO:0007669"/>
    <property type="project" value="InterPro"/>
</dbReference>
<dbReference type="Gene3D" id="3.90.1530.10">
    <property type="entry name" value="Conserved hypothetical protein from pyrococcus furiosus pfu- 392566-001, ParB domain"/>
    <property type="match status" value="1"/>
</dbReference>
<dbReference type="InterPro" id="IPR004437">
    <property type="entry name" value="ParB/RepB/Spo0J"/>
</dbReference>
<reference evidence="4 5" key="1">
    <citation type="submission" date="2017-03" db="EMBL/GenBank/DDBJ databases">
        <title>Genome sequence of Sphingomonas dokdonensis DSM 21029.</title>
        <authorList>
            <person name="Poehlein A."/>
            <person name="Wuebbeler J.H."/>
            <person name="Steinbuechel A."/>
            <person name="Daniel R."/>
        </authorList>
    </citation>
    <scope>NUCLEOTIDE SEQUENCE [LARGE SCALE GENOMIC DNA]</scope>
    <source>
        <strain evidence="4 5">DSM 21029</strain>
    </source>
</reference>
<dbReference type="Pfam" id="PF02195">
    <property type="entry name" value="ParB_N"/>
    <property type="match status" value="1"/>
</dbReference>
<evidence type="ECO:0000256" key="1">
    <source>
        <dbReference type="ARBA" id="ARBA00006295"/>
    </source>
</evidence>
<comment type="similarity">
    <text evidence="1">Belongs to the ParB family.</text>
</comment>
<dbReference type="GO" id="GO:0005694">
    <property type="term" value="C:chromosome"/>
    <property type="evidence" value="ECO:0007669"/>
    <property type="project" value="TreeGrafter"/>
</dbReference>
<accession>A0A245ZE93</accession>
<dbReference type="InterPro" id="IPR003115">
    <property type="entry name" value="ParB_N"/>
</dbReference>
<dbReference type="GO" id="GO:0007059">
    <property type="term" value="P:chromosome segregation"/>
    <property type="evidence" value="ECO:0007669"/>
    <property type="project" value="TreeGrafter"/>
</dbReference>
<dbReference type="CDD" id="cd16405">
    <property type="entry name" value="RepB_like_N"/>
    <property type="match status" value="1"/>
</dbReference>
<feature type="region of interest" description="Disordered" evidence="2">
    <location>
        <begin position="294"/>
        <end position="317"/>
    </location>
</feature>
<dbReference type="InterPro" id="IPR040873">
    <property type="entry name" value="SoPB_HTH"/>
</dbReference>
<feature type="compositionally biased region" description="Basic residues" evidence="2">
    <location>
        <begin position="298"/>
        <end position="307"/>
    </location>
</feature>
<protein>
    <submittedName>
        <fullName evidence="4">Nucleoid occlusion protein</fullName>
    </submittedName>
</protein>
<keyword evidence="5" id="KW-1185">Reference proteome</keyword>
<proteinExistence type="inferred from homology"/>
<dbReference type="Gene3D" id="1.10.10.2830">
    <property type="match status" value="1"/>
</dbReference>
<dbReference type="EMBL" id="NBBI01000007">
    <property type="protein sequence ID" value="OWK28065.1"/>
    <property type="molecule type" value="Genomic_DNA"/>
</dbReference>
<organism evidence="4 5">
    <name type="scientific">Sphingomonas dokdonensis</name>
    <dbReference type="NCBI Taxonomy" id="344880"/>
    <lineage>
        <taxon>Bacteria</taxon>
        <taxon>Pseudomonadati</taxon>
        <taxon>Pseudomonadota</taxon>
        <taxon>Alphaproteobacteria</taxon>
        <taxon>Sphingomonadales</taxon>
        <taxon>Sphingomonadaceae</taxon>
        <taxon>Sphingomonas</taxon>
    </lineage>
</organism>
<evidence type="ECO:0000313" key="4">
    <source>
        <dbReference type="EMBL" id="OWK28065.1"/>
    </source>
</evidence>